<accession>A0A8S4Q6D3</accession>
<organism evidence="2 3">
    <name type="scientific">Owenia fusiformis</name>
    <name type="common">Polychaete worm</name>
    <dbReference type="NCBI Taxonomy" id="6347"/>
    <lineage>
        <taxon>Eukaryota</taxon>
        <taxon>Metazoa</taxon>
        <taxon>Spiralia</taxon>
        <taxon>Lophotrochozoa</taxon>
        <taxon>Annelida</taxon>
        <taxon>Polychaeta</taxon>
        <taxon>Sedentaria</taxon>
        <taxon>Canalipalpata</taxon>
        <taxon>Sabellida</taxon>
        <taxon>Oweniida</taxon>
        <taxon>Oweniidae</taxon>
        <taxon>Owenia</taxon>
    </lineage>
</organism>
<evidence type="ECO:0000313" key="2">
    <source>
        <dbReference type="EMBL" id="CAH1801449.1"/>
    </source>
</evidence>
<dbReference type="Proteomes" id="UP000749559">
    <property type="component" value="Unassembled WGS sequence"/>
</dbReference>
<dbReference type="AlphaFoldDB" id="A0A8S4Q6D3"/>
<keyword evidence="1" id="KW-0812">Transmembrane</keyword>
<keyword evidence="1" id="KW-0472">Membrane</keyword>
<protein>
    <submittedName>
        <fullName evidence="2">Uncharacterized protein</fullName>
    </submittedName>
</protein>
<sequence>MTKIILKMADYDPYDDDGYLEPLNSRYAVIRDIEFYRTDEKHSHSHAQSEEVKKTRMTNRKYNILKRAKSRRLIIVIVSSAVILFAVAAVVTVVYMVMKGCLYTTNIKHVTNLIDIRRGVTTAEYVYDTEGSTRETKIRKSAVTAHTIDDSAMNTETKHRETKPFMCKDFPYVLPILCKYNRTNIN</sequence>
<proteinExistence type="predicted"/>
<dbReference type="EMBL" id="CAIIXF020000012">
    <property type="protein sequence ID" value="CAH1801449.1"/>
    <property type="molecule type" value="Genomic_DNA"/>
</dbReference>
<keyword evidence="3" id="KW-1185">Reference proteome</keyword>
<name>A0A8S4Q6D3_OWEFU</name>
<evidence type="ECO:0000313" key="3">
    <source>
        <dbReference type="Proteomes" id="UP000749559"/>
    </source>
</evidence>
<comment type="caution">
    <text evidence="2">The sequence shown here is derived from an EMBL/GenBank/DDBJ whole genome shotgun (WGS) entry which is preliminary data.</text>
</comment>
<gene>
    <name evidence="2" type="ORF">OFUS_LOCUS25238</name>
</gene>
<reference evidence="2" key="1">
    <citation type="submission" date="2022-03" db="EMBL/GenBank/DDBJ databases">
        <authorList>
            <person name="Martin C."/>
        </authorList>
    </citation>
    <scope>NUCLEOTIDE SEQUENCE</scope>
</reference>
<evidence type="ECO:0000256" key="1">
    <source>
        <dbReference type="SAM" id="Phobius"/>
    </source>
</evidence>
<keyword evidence="1" id="KW-1133">Transmembrane helix</keyword>
<feature type="transmembrane region" description="Helical" evidence="1">
    <location>
        <begin position="73"/>
        <end position="98"/>
    </location>
</feature>